<evidence type="ECO:0000256" key="11">
    <source>
        <dbReference type="ARBA" id="ARBA00023136"/>
    </source>
</evidence>
<evidence type="ECO:0000256" key="6">
    <source>
        <dbReference type="ARBA" id="ARBA00022801"/>
    </source>
</evidence>
<dbReference type="PANTHER" id="PTHR12147">
    <property type="entry name" value="METALLOPEPTIDASE M28 FAMILY MEMBER"/>
    <property type="match status" value="1"/>
</dbReference>
<evidence type="ECO:0000256" key="10">
    <source>
        <dbReference type="ARBA" id="ARBA00023049"/>
    </source>
</evidence>
<dbReference type="InterPro" id="IPR045175">
    <property type="entry name" value="M28_fam"/>
</dbReference>
<name>A0ABQ8TSV8_PERAM</name>
<keyword evidence="6" id="KW-0378">Hydrolase</keyword>
<dbReference type="InterPro" id="IPR048024">
    <property type="entry name" value="Fxna-like_M28_dom"/>
</dbReference>
<keyword evidence="9 13" id="KW-1133">Transmembrane helix</keyword>
<comment type="caution">
    <text evidence="15">The sequence shown here is derived from an EMBL/GenBank/DDBJ whole genome shotgun (WGS) entry which is preliminary data.</text>
</comment>
<dbReference type="CDD" id="cd03875">
    <property type="entry name" value="M28_Fxna_like"/>
    <property type="match status" value="1"/>
</dbReference>
<dbReference type="Proteomes" id="UP001148838">
    <property type="component" value="Unassembled WGS sequence"/>
</dbReference>
<feature type="domain" description="Peptidase M28" evidence="14">
    <location>
        <begin position="75"/>
        <end position="238"/>
    </location>
</feature>
<evidence type="ECO:0000313" key="16">
    <source>
        <dbReference type="Proteomes" id="UP001148838"/>
    </source>
</evidence>
<keyword evidence="12" id="KW-0325">Glycoprotein</keyword>
<evidence type="ECO:0000259" key="14">
    <source>
        <dbReference type="Pfam" id="PF04389"/>
    </source>
</evidence>
<evidence type="ECO:0000256" key="3">
    <source>
        <dbReference type="ARBA" id="ARBA00022670"/>
    </source>
</evidence>
<dbReference type="SUPFAM" id="SSF53187">
    <property type="entry name" value="Zn-dependent exopeptidases"/>
    <property type="match status" value="1"/>
</dbReference>
<evidence type="ECO:0000256" key="5">
    <source>
        <dbReference type="ARBA" id="ARBA00022723"/>
    </source>
</evidence>
<keyword evidence="4 13" id="KW-0812">Transmembrane</keyword>
<dbReference type="InterPro" id="IPR007484">
    <property type="entry name" value="Peptidase_M28"/>
</dbReference>
<keyword evidence="10" id="KW-0482">Metalloprotease</keyword>
<evidence type="ECO:0000256" key="2">
    <source>
        <dbReference type="ARBA" id="ARBA00004477"/>
    </source>
</evidence>
<evidence type="ECO:0000256" key="13">
    <source>
        <dbReference type="SAM" id="Phobius"/>
    </source>
</evidence>
<proteinExistence type="predicted"/>
<keyword evidence="8" id="KW-0862">Zinc</keyword>
<evidence type="ECO:0000313" key="15">
    <source>
        <dbReference type="EMBL" id="KAJ4449772.1"/>
    </source>
</evidence>
<dbReference type="EMBL" id="JAJSOF020000003">
    <property type="protein sequence ID" value="KAJ4449772.1"/>
    <property type="molecule type" value="Genomic_DNA"/>
</dbReference>
<evidence type="ECO:0000256" key="4">
    <source>
        <dbReference type="ARBA" id="ARBA00022692"/>
    </source>
</evidence>
<evidence type="ECO:0000256" key="1">
    <source>
        <dbReference type="ARBA" id="ARBA00001947"/>
    </source>
</evidence>
<comment type="subcellular location">
    <subcellularLocation>
        <location evidence="2">Endoplasmic reticulum membrane</location>
        <topology evidence="2">Multi-pass membrane protein</topology>
    </subcellularLocation>
</comment>
<dbReference type="Pfam" id="PF04389">
    <property type="entry name" value="Peptidase_M28"/>
    <property type="match status" value="1"/>
</dbReference>
<keyword evidence="11 13" id="KW-0472">Membrane</keyword>
<evidence type="ECO:0000256" key="9">
    <source>
        <dbReference type="ARBA" id="ARBA00022989"/>
    </source>
</evidence>
<protein>
    <recommendedName>
        <fullName evidence="14">Peptidase M28 domain-containing protein</fullName>
    </recommendedName>
</protein>
<keyword evidence="5" id="KW-0479">Metal-binding</keyword>
<keyword evidence="3" id="KW-0645">Protease</keyword>
<dbReference type="Gene3D" id="3.40.630.10">
    <property type="entry name" value="Zn peptidases"/>
    <property type="match status" value="1"/>
</dbReference>
<evidence type="ECO:0000256" key="12">
    <source>
        <dbReference type="ARBA" id="ARBA00023180"/>
    </source>
</evidence>
<accession>A0ABQ8TSV8</accession>
<reference evidence="15 16" key="1">
    <citation type="journal article" date="2022" name="Allergy">
        <title>Genome assembly and annotation of Periplaneta americana reveal a comprehensive cockroach allergen profile.</title>
        <authorList>
            <person name="Wang L."/>
            <person name="Xiong Q."/>
            <person name="Saelim N."/>
            <person name="Wang L."/>
            <person name="Nong W."/>
            <person name="Wan A.T."/>
            <person name="Shi M."/>
            <person name="Liu X."/>
            <person name="Cao Q."/>
            <person name="Hui J.H.L."/>
            <person name="Sookrung N."/>
            <person name="Leung T.F."/>
            <person name="Tungtrongchitr A."/>
            <person name="Tsui S.K.W."/>
        </authorList>
    </citation>
    <scope>NUCLEOTIDE SEQUENCE [LARGE SCALE GENOMIC DNA]</scope>
    <source>
        <strain evidence="15">PWHHKU_190912</strain>
    </source>
</reference>
<feature type="transmembrane region" description="Helical" evidence="13">
    <location>
        <begin position="275"/>
        <end position="292"/>
    </location>
</feature>
<gene>
    <name evidence="15" type="ORF">ANN_01176</name>
</gene>
<keyword evidence="16" id="KW-1185">Reference proteome</keyword>
<evidence type="ECO:0000256" key="7">
    <source>
        <dbReference type="ARBA" id="ARBA00022824"/>
    </source>
</evidence>
<sequence>MFPIHCGLKQGAALSPLLFNFALEYTIREVQDNREGLELNELHQLLVYVDDVNMLGENPQTIRENTGILLETSGSDDGASCAIMLEILEIITQMDKPLKHNLILLFNGAEENLMQASHGFITQHKWAKEVRAFINLEACGAGGREILFQAGPNHPWIMQIYSESVPYPYASSLAQEIFQSGVIPGDTDFRIFRDFGHVSGLDFAWSKNGYVYHTKFDNVKQVPLGTLQRTGDNILALVLGLVNSEKMANTEKYAAGNLVFFDFLGAFVIRWPEGIGFLINMCAVILSVYSLFKNMKSMRVDDWRNLPGYTAVVPGATVAGKWYPRLIGLSARWGTFFCSHIVLDYLDEIFPGQWIGRALFTKQNCQFSVRLPWLVLLAQSLKFTVSRTPDLQRQTTELRTQVPQLRSTALELQTYGDSPMARTLTQLWTHSSRTPVSKLASLLHKTGWLAVQQLQQQLLSSLASLLL</sequence>
<comment type="cofactor">
    <cofactor evidence="1">
        <name>Zn(2+)</name>
        <dbReference type="ChEBI" id="CHEBI:29105"/>
    </cofactor>
</comment>
<evidence type="ECO:0000256" key="8">
    <source>
        <dbReference type="ARBA" id="ARBA00022833"/>
    </source>
</evidence>
<dbReference type="PANTHER" id="PTHR12147:SF22">
    <property type="entry name" value="ENDOPLASMIC RETICULUM METALLOPEPTIDASE 1"/>
    <property type="match status" value="1"/>
</dbReference>
<organism evidence="15 16">
    <name type="scientific">Periplaneta americana</name>
    <name type="common">American cockroach</name>
    <name type="synonym">Blatta americana</name>
    <dbReference type="NCBI Taxonomy" id="6978"/>
    <lineage>
        <taxon>Eukaryota</taxon>
        <taxon>Metazoa</taxon>
        <taxon>Ecdysozoa</taxon>
        <taxon>Arthropoda</taxon>
        <taxon>Hexapoda</taxon>
        <taxon>Insecta</taxon>
        <taxon>Pterygota</taxon>
        <taxon>Neoptera</taxon>
        <taxon>Polyneoptera</taxon>
        <taxon>Dictyoptera</taxon>
        <taxon>Blattodea</taxon>
        <taxon>Blattoidea</taxon>
        <taxon>Blattidae</taxon>
        <taxon>Blattinae</taxon>
        <taxon>Periplaneta</taxon>
    </lineage>
</organism>
<keyword evidence="7" id="KW-0256">Endoplasmic reticulum</keyword>